<gene>
    <name evidence="8" type="ORF">FYJ75_01590</name>
</gene>
<evidence type="ECO:0000313" key="8">
    <source>
        <dbReference type="EMBL" id="MST73727.1"/>
    </source>
</evidence>
<dbReference type="Gene3D" id="1.20.1250.20">
    <property type="entry name" value="MFS general substrate transporter like domains"/>
    <property type="match status" value="1"/>
</dbReference>
<evidence type="ECO:0000256" key="5">
    <source>
        <dbReference type="ARBA" id="ARBA00022989"/>
    </source>
</evidence>
<dbReference type="InterPro" id="IPR036259">
    <property type="entry name" value="MFS_trans_sf"/>
</dbReference>
<keyword evidence="3" id="KW-1003">Cell membrane</keyword>
<keyword evidence="4 7" id="KW-0812">Transmembrane</keyword>
<evidence type="ECO:0000256" key="6">
    <source>
        <dbReference type="ARBA" id="ARBA00023136"/>
    </source>
</evidence>
<dbReference type="SUPFAM" id="SSF103473">
    <property type="entry name" value="MFS general substrate transporter"/>
    <property type="match status" value="1"/>
</dbReference>
<dbReference type="CDD" id="cd06173">
    <property type="entry name" value="MFS_MefA_like"/>
    <property type="match status" value="1"/>
</dbReference>
<dbReference type="AlphaFoldDB" id="A0A6L5YNJ3"/>
<keyword evidence="9" id="KW-1185">Reference proteome</keyword>
<evidence type="ECO:0000256" key="3">
    <source>
        <dbReference type="ARBA" id="ARBA00022475"/>
    </source>
</evidence>
<dbReference type="GO" id="GO:0005886">
    <property type="term" value="C:plasma membrane"/>
    <property type="evidence" value="ECO:0007669"/>
    <property type="project" value="UniProtKB-SubCell"/>
</dbReference>
<feature type="transmembrane region" description="Helical" evidence="7">
    <location>
        <begin position="186"/>
        <end position="206"/>
    </location>
</feature>
<dbReference type="PANTHER" id="PTHR23513">
    <property type="entry name" value="INTEGRAL MEMBRANE EFFLUX PROTEIN-RELATED"/>
    <property type="match status" value="1"/>
</dbReference>
<organism evidence="8 9">
    <name type="scientific">Roseburia porci</name>
    <dbReference type="NCBI Taxonomy" id="2605790"/>
    <lineage>
        <taxon>Bacteria</taxon>
        <taxon>Bacillati</taxon>
        <taxon>Bacillota</taxon>
        <taxon>Clostridia</taxon>
        <taxon>Lachnospirales</taxon>
        <taxon>Lachnospiraceae</taxon>
        <taxon>Roseburia</taxon>
    </lineage>
</organism>
<evidence type="ECO:0000256" key="1">
    <source>
        <dbReference type="ARBA" id="ARBA00004651"/>
    </source>
</evidence>
<dbReference type="EMBL" id="VUNI01000002">
    <property type="protein sequence ID" value="MST73727.1"/>
    <property type="molecule type" value="Genomic_DNA"/>
</dbReference>
<feature type="transmembrane region" description="Helical" evidence="7">
    <location>
        <begin position="60"/>
        <end position="80"/>
    </location>
</feature>
<comment type="caution">
    <text evidence="8">The sequence shown here is derived from an EMBL/GenBank/DDBJ whole genome shotgun (WGS) entry which is preliminary data.</text>
</comment>
<feature type="transmembrane region" description="Helical" evidence="7">
    <location>
        <begin position="371"/>
        <end position="395"/>
    </location>
</feature>
<feature type="transmembrane region" description="Helical" evidence="7">
    <location>
        <begin position="332"/>
        <end position="359"/>
    </location>
</feature>
<keyword evidence="2" id="KW-0813">Transport</keyword>
<dbReference type="InterPro" id="IPR010290">
    <property type="entry name" value="TM_effector"/>
</dbReference>
<feature type="transmembrane region" description="Helical" evidence="7">
    <location>
        <begin position="301"/>
        <end position="320"/>
    </location>
</feature>
<dbReference type="PANTHER" id="PTHR23513:SF6">
    <property type="entry name" value="MAJOR FACILITATOR SUPERFAMILY ASSOCIATED DOMAIN-CONTAINING PROTEIN"/>
    <property type="match status" value="1"/>
</dbReference>
<name>A0A6L5YNJ3_9FIRM</name>
<dbReference type="Proteomes" id="UP000474024">
    <property type="component" value="Unassembled WGS sequence"/>
</dbReference>
<keyword evidence="6 7" id="KW-0472">Membrane</keyword>
<dbReference type="Pfam" id="PF05977">
    <property type="entry name" value="MFS_3"/>
    <property type="match status" value="1"/>
</dbReference>
<dbReference type="RefSeq" id="WP_154428164.1">
    <property type="nucleotide sequence ID" value="NZ_VUNI01000002.1"/>
</dbReference>
<feature type="transmembrane region" description="Helical" evidence="7">
    <location>
        <begin position="274"/>
        <end position="294"/>
    </location>
</feature>
<evidence type="ECO:0000256" key="7">
    <source>
        <dbReference type="SAM" id="Phobius"/>
    </source>
</evidence>
<protein>
    <submittedName>
        <fullName evidence="8">MFS transporter</fullName>
    </submittedName>
</protein>
<reference evidence="8 9" key="1">
    <citation type="submission" date="2019-08" db="EMBL/GenBank/DDBJ databases">
        <title>In-depth cultivation of the pig gut microbiome towards novel bacterial diversity and tailored functional studies.</title>
        <authorList>
            <person name="Wylensek D."/>
            <person name="Hitch T.C.A."/>
            <person name="Clavel T."/>
        </authorList>
    </citation>
    <scope>NUCLEOTIDE SEQUENCE [LARGE SCALE GENOMIC DNA]</scope>
    <source>
        <strain evidence="8 9">MUC/MUC-530-WT-4D</strain>
    </source>
</reference>
<sequence>MEYNILHERGQTAIMETTYRTLLKNKNYRRLFFANMINRLGDSVDTLAFPWLVYAFTGEGTWAAIVFAVNKIPSVLFLPLSGAYVEKKIKKNIMILCDMIRALLVAVLLICMNTNTLSLIVLILFSFLISAAEAFRIPAGVSFITQLLDEDELSYGVSLNVLVSMLAEVAGTGIGGLIISCLNINAAFVVDIATFVLSIVMIWMIMKKETIAENLEKKNSLIIFKEGLQYVKSKKILIRVILFAVFANAVMAPIDSLQTPVVVDILKQNAAYLSLLNICLTVGVLLGGAVYPIIQKKVRSRVLFGISGLFIAFLYVLIAVMEIRQIAAEGIWYYGIALCYLCYGVFAGFMTTGLGILLMKYTDQEYMSRTNTIYTAIGEAVVPVASAATGVLLKFCGMDKVFLIVAVCIVIVLTAAGMLNNTSLYKK</sequence>
<evidence type="ECO:0000313" key="9">
    <source>
        <dbReference type="Proteomes" id="UP000474024"/>
    </source>
</evidence>
<evidence type="ECO:0000256" key="4">
    <source>
        <dbReference type="ARBA" id="ARBA00022692"/>
    </source>
</evidence>
<accession>A0A6L5YNJ3</accession>
<feature type="transmembrane region" description="Helical" evidence="7">
    <location>
        <begin position="401"/>
        <end position="419"/>
    </location>
</feature>
<evidence type="ECO:0000256" key="2">
    <source>
        <dbReference type="ARBA" id="ARBA00022448"/>
    </source>
</evidence>
<proteinExistence type="predicted"/>
<feature type="transmembrane region" description="Helical" evidence="7">
    <location>
        <begin position="236"/>
        <end position="254"/>
    </location>
</feature>
<comment type="subcellular location">
    <subcellularLocation>
        <location evidence="1">Cell membrane</location>
        <topology evidence="1">Multi-pass membrane protein</topology>
    </subcellularLocation>
</comment>
<keyword evidence="5 7" id="KW-1133">Transmembrane helix</keyword>